<comment type="cofactor">
    <cofactor evidence="13">
        <name>Mg(2+)</name>
        <dbReference type="ChEBI" id="CHEBI:18420"/>
    </cofactor>
    <text evidence="13">Binds 2 magnesium ions per subunit.</text>
</comment>
<comment type="caution">
    <text evidence="15">The sequence shown here is derived from an EMBL/GenBank/DDBJ whole genome shotgun (WGS) entry which is preliminary data.</text>
</comment>
<dbReference type="GO" id="GO:0003684">
    <property type="term" value="F:damaged DNA binding"/>
    <property type="evidence" value="ECO:0007669"/>
    <property type="project" value="InterPro"/>
</dbReference>
<dbReference type="Gene3D" id="1.10.150.20">
    <property type="entry name" value="5' to 3' exonuclease, C-terminal subdomain"/>
    <property type="match status" value="1"/>
</dbReference>
<sequence length="409" mass="46049">MKRVIFLVDMQSFYASVEKAENPKLKNKPVIVSGDPERRSGIILAACPLAKKYGVKTAEALWQALAKCPNAVVVRPRMQRYIDMSCQITTILEQYTDLVEVFSIDEQFLDLTGSLKLFGTPFTMARKIQQEIKEETGVYARVGIAPNKALAKIACDAFAKKNQDGIFQLDKTNMQEMMWELPIGKMFGVGSRMKHHLERLGIQKIGQLANFSVDALKKRWGINGEVLWQIANGIDYAPVTAKTHDTQKAVGHHMTLPRDYEAFDEIKVILLELSEEVARRARTGGYRGNTVSLGIRGADFNFPTGFHRQLKLSSPTNFDMDIYHAALHLFQIHWNRLPIRSAGVTLSQLQPADPYQLSLFDFSLKKEHLNEAMDYIYTKYGPTAIVRASSLTSAGQAYSRAEKIGGHYK</sequence>
<dbReference type="Gene3D" id="3.30.1490.100">
    <property type="entry name" value="DNA polymerase, Y-family, little finger domain"/>
    <property type="match status" value="1"/>
</dbReference>
<dbReference type="InterPro" id="IPR001126">
    <property type="entry name" value="UmuC"/>
</dbReference>
<feature type="active site" evidence="13">
    <location>
        <position position="106"/>
    </location>
</feature>
<dbReference type="PROSITE" id="PS50173">
    <property type="entry name" value="UMUC"/>
    <property type="match status" value="1"/>
</dbReference>
<feature type="binding site" evidence="13">
    <location>
        <position position="105"/>
    </location>
    <ligand>
        <name>Mg(2+)</name>
        <dbReference type="ChEBI" id="CHEBI:18420"/>
    </ligand>
</feature>
<keyword evidence="16" id="KW-1185">Reference proteome</keyword>
<reference evidence="15" key="1">
    <citation type="journal article" date="2014" name="Int. J. Syst. Evol. Microbiol.">
        <title>Complete genome sequence of Corynebacterium casei LMG S-19264T (=DSM 44701T), isolated from a smear-ripened cheese.</title>
        <authorList>
            <consortium name="US DOE Joint Genome Institute (JGI-PGF)"/>
            <person name="Walter F."/>
            <person name="Albersmeier A."/>
            <person name="Kalinowski J."/>
            <person name="Ruckert C."/>
        </authorList>
    </citation>
    <scope>NUCLEOTIDE SEQUENCE</scope>
    <source>
        <strain evidence="15">CGMCC 1.12754</strain>
    </source>
</reference>
<keyword evidence="13" id="KW-0515">Mutator protein</keyword>
<organism evidence="15 16">
    <name type="scientific">Virgibacillus oceani</name>
    <dbReference type="NCBI Taxonomy" id="1479511"/>
    <lineage>
        <taxon>Bacteria</taxon>
        <taxon>Bacillati</taxon>
        <taxon>Bacillota</taxon>
        <taxon>Bacilli</taxon>
        <taxon>Bacillales</taxon>
        <taxon>Bacillaceae</taxon>
        <taxon>Virgibacillus</taxon>
    </lineage>
</organism>
<dbReference type="SUPFAM" id="SSF100879">
    <property type="entry name" value="Lesion bypass DNA polymerase (Y-family), little finger domain"/>
    <property type="match status" value="1"/>
</dbReference>
<dbReference type="GO" id="GO:0005829">
    <property type="term" value="C:cytosol"/>
    <property type="evidence" value="ECO:0007669"/>
    <property type="project" value="TreeGrafter"/>
</dbReference>
<evidence type="ECO:0000256" key="1">
    <source>
        <dbReference type="ARBA" id="ARBA00004496"/>
    </source>
</evidence>
<dbReference type="InterPro" id="IPR053848">
    <property type="entry name" value="IMS_HHH_1"/>
</dbReference>
<evidence type="ECO:0000259" key="14">
    <source>
        <dbReference type="PROSITE" id="PS50173"/>
    </source>
</evidence>
<evidence type="ECO:0000256" key="2">
    <source>
        <dbReference type="ARBA" id="ARBA00010945"/>
    </source>
</evidence>
<dbReference type="Gene3D" id="3.30.70.270">
    <property type="match status" value="1"/>
</dbReference>
<dbReference type="GO" id="GO:0006281">
    <property type="term" value="P:DNA repair"/>
    <property type="evidence" value="ECO:0007669"/>
    <property type="project" value="UniProtKB-UniRule"/>
</dbReference>
<name>A0A917H159_9BACI</name>
<keyword evidence="6 13" id="KW-0235">DNA replication</keyword>
<evidence type="ECO:0000313" key="15">
    <source>
        <dbReference type="EMBL" id="GGG64237.1"/>
    </source>
</evidence>
<dbReference type="NCBIfam" id="NF002677">
    <property type="entry name" value="PRK02406.1"/>
    <property type="match status" value="1"/>
</dbReference>
<protein>
    <recommendedName>
        <fullName evidence="13">DNA polymerase IV</fullName>
        <shortName evidence="13">Pol IV</shortName>
        <ecNumber evidence="13">2.7.7.7</ecNumber>
    </recommendedName>
</protein>
<dbReference type="GO" id="GO:0009432">
    <property type="term" value="P:SOS response"/>
    <property type="evidence" value="ECO:0007669"/>
    <property type="project" value="TreeGrafter"/>
</dbReference>
<dbReference type="InterPro" id="IPR043128">
    <property type="entry name" value="Rev_trsase/Diguanyl_cyclase"/>
</dbReference>
<keyword evidence="8 13" id="KW-0227">DNA damage</keyword>
<evidence type="ECO:0000256" key="7">
    <source>
        <dbReference type="ARBA" id="ARBA00022723"/>
    </source>
</evidence>
<dbReference type="EC" id="2.7.7.7" evidence="13"/>
<dbReference type="NCBIfam" id="NF002848">
    <property type="entry name" value="PRK03103.1"/>
    <property type="match status" value="1"/>
</dbReference>
<evidence type="ECO:0000256" key="6">
    <source>
        <dbReference type="ARBA" id="ARBA00022705"/>
    </source>
</evidence>
<comment type="function">
    <text evidence="13">Poorly processive, error-prone DNA polymerase involved in untargeted mutagenesis. Copies undamaged DNA at stalled replication forks, which arise in vivo from mismatched or misaligned primer ends. These misaligned primers can be extended by PolIV. Exhibits no 3'-5' exonuclease (proofreading) activity. May be involved in translesional synthesis, in conjunction with the beta clamp from PolIII.</text>
</comment>
<dbReference type="GO" id="GO:0006261">
    <property type="term" value="P:DNA-templated DNA replication"/>
    <property type="evidence" value="ECO:0007669"/>
    <property type="project" value="UniProtKB-UniRule"/>
</dbReference>
<evidence type="ECO:0000313" key="16">
    <source>
        <dbReference type="Proteomes" id="UP000622860"/>
    </source>
</evidence>
<evidence type="ECO:0000256" key="11">
    <source>
        <dbReference type="ARBA" id="ARBA00023204"/>
    </source>
</evidence>
<dbReference type="Pfam" id="PF21999">
    <property type="entry name" value="IMS_HHH_1"/>
    <property type="match status" value="1"/>
</dbReference>
<evidence type="ECO:0000256" key="3">
    <source>
        <dbReference type="ARBA" id="ARBA00022490"/>
    </source>
</evidence>
<dbReference type="PANTHER" id="PTHR11076">
    <property type="entry name" value="DNA REPAIR POLYMERASE UMUC / TRANSFERASE FAMILY MEMBER"/>
    <property type="match status" value="1"/>
</dbReference>
<keyword evidence="4 13" id="KW-0808">Transferase</keyword>
<comment type="similarity">
    <text evidence="2 13">Belongs to the DNA polymerase type-Y family.</text>
</comment>
<dbReference type="CDD" id="cd03586">
    <property type="entry name" value="PolY_Pol_IV_kappa"/>
    <property type="match status" value="1"/>
</dbReference>
<evidence type="ECO:0000256" key="5">
    <source>
        <dbReference type="ARBA" id="ARBA00022695"/>
    </source>
</evidence>
<dbReference type="GO" id="GO:0042276">
    <property type="term" value="P:error-prone translesion synthesis"/>
    <property type="evidence" value="ECO:0007669"/>
    <property type="project" value="TreeGrafter"/>
</dbReference>
<evidence type="ECO:0000256" key="9">
    <source>
        <dbReference type="ARBA" id="ARBA00022842"/>
    </source>
</evidence>
<keyword evidence="11 13" id="KW-0234">DNA repair</keyword>
<dbReference type="EMBL" id="BMFR01000001">
    <property type="protein sequence ID" value="GGG64237.1"/>
    <property type="molecule type" value="Genomic_DNA"/>
</dbReference>
<keyword evidence="5 13" id="KW-0548">Nucleotidyltransferase</keyword>
<keyword evidence="13" id="KW-0239">DNA-directed DNA polymerase</keyword>
<feature type="site" description="Substrate discrimination" evidence="13">
    <location>
        <position position="14"/>
    </location>
</feature>
<comment type="catalytic activity">
    <reaction evidence="12 13">
        <text>DNA(n) + a 2'-deoxyribonucleoside 5'-triphosphate = DNA(n+1) + diphosphate</text>
        <dbReference type="Rhea" id="RHEA:22508"/>
        <dbReference type="Rhea" id="RHEA-COMP:17339"/>
        <dbReference type="Rhea" id="RHEA-COMP:17340"/>
        <dbReference type="ChEBI" id="CHEBI:33019"/>
        <dbReference type="ChEBI" id="CHEBI:61560"/>
        <dbReference type="ChEBI" id="CHEBI:173112"/>
        <dbReference type="EC" id="2.7.7.7"/>
    </reaction>
</comment>
<evidence type="ECO:0000256" key="12">
    <source>
        <dbReference type="ARBA" id="ARBA00049244"/>
    </source>
</evidence>
<dbReference type="Pfam" id="PF11799">
    <property type="entry name" value="IMS_C"/>
    <property type="match status" value="1"/>
</dbReference>
<dbReference type="InterPro" id="IPR050116">
    <property type="entry name" value="DNA_polymerase-Y"/>
</dbReference>
<evidence type="ECO:0000256" key="13">
    <source>
        <dbReference type="HAMAP-Rule" id="MF_01113"/>
    </source>
</evidence>
<dbReference type="InterPro" id="IPR022880">
    <property type="entry name" value="DNApol_IV"/>
</dbReference>
<feature type="binding site" evidence="13">
    <location>
        <position position="9"/>
    </location>
    <ligand>
        <name>Mg(2+)</name>
        <dbReference type="ChEBI" id="CHEBI:18420"/>
    </ligand>
</feature>
<comment type="subcellular location">
    <subcellularLocation>
        <location evidence="1 13">Cytoplasm</location>
    </subcellularLocation>
</comment>
<keyword evidence="3 13" id="KW-0963">Cytoplasm</keyword>
<dbReference type="Proteomes" id="UP000622860">
    <property type="component" value="Unassembled WGS sequence"/>
</dbReference>
<dbReference type="AlphaFoldDB" id="A0A917H159"/>
<comment type="subunit">
    <text evidence="13">Monomer.</text>
</comment>
<keyword evidence="9 13" id="KW-0460">Magnesium</keyword>
<dbReference type="HAMAP" id="MF_01113">
    <property type="entry name" value="DNApol_IV"/>
    <property type="match status" value="1"/>
</dbReference>
<dbReference type="InterPro" id="IPR043502">
    <property type="entry name" value="DNA/RNA_pol_sf"/>
</dbReference>
<gene>
    <name evidence="15" type="primary">dinB2</name>
    <name evidence="13" type="synonym">dinB</name>
    <name evidence="15" type="ORF">GCM10011398_04710</name>
</gene>
<keyword evidence="7 13" id="KW-0479">Metal-binding</keyword>
<dbReference type="InterPro" id="IPR017961">
    <property type="entry name" value="DNA_pol_Y-fam_little_finger"/>
</dbReference>
<feature type="domain" description="UmuC" evidence="14">
    <location>
        <begin position="5"/>
        <end position="190"/>
    </location>
</feature>
<accession>A0A917H159</accession>
<dbReference type="GO" id="GO:0003887">
    <property type="term" value="F:DNA-directed DNA polymerase activity"/>
    <property type="evidence" value="ECO:0007669"/>
    <property type="project" value="UniProtKB-UniRule"/>
</dbReference>
<dbReference type="RefSeq" id="WP_188453729.1">
    <property type="nucleotide sequence ID" value="NZ_BMFR01000001.1"/>
</dbReference>
<keyword evidence="10 13" id="KW-0238">DNA-binding</keyword>
<evidence type="ECO:0000256" key="10">
    <source>
        <dbReference type="ARBA" id="ARBA00023125"/>
    </source>
</evidence>
<proteinExistence type="inferred from homology"/>
<evidence type="ECO:0000256" key="8">
    <source>
        <dbReference type="ARBA" id="ARBA00022763"/>
    </source>
</evidence>
<dbReference type="Pfam" id="PF00817">
    <property type="entry name" value="IMS"/>
    <property type="match status" value="1"/>
</dbReference>
<dbReference type="PANTHER" id="PTHR11076:SF35">
    <property type="entry name" value="DNA REPAIR PROTEIN HOMOLOG YOBH"/>
    <property type="match status" value="1"/>
</dbReference>
<dbReference type="SUPFAM" id="SSF56672">
    <property type="entry name" value="DNA/RNA polymerases"/>
    <property type="match status" value="1"/>
</dbReference>
<dbReference type="InterPro" id="IPR036775">
    <property type="entry name" value="DNA_pol_Y-fam_lit_finger_sf"/>
</dbReference>
<evidence type="ECO:0000256" key="4">
    <source>
        <dbReference type="ARBA" id="ARBA00022679"/>
    </source>
</evidence>
<dbReference type="Gene3D" id="3.40.1170.60">
    <property type="match status" value="1"/>
</dbReference>
<dbReference type="GO" id="GO:0000287">
    <property type="term" value="F:magnesium ion binding"/>
    <property type="evidence" value="ECO:0007669"/>
    <property type="project" value="UniProtKB-UniRule"/>
</dbReference>
<reference evidence="15" key="2">
    <citation type="submission" date="2020-09" db="EMBL/GenBank/DDBJ databases">
        <authorList>
            <person name="Sun Q."/>
            <person name="Zhou Y."/>
        </authorList>
    </citation>
    <scope>NUCLEOTIDE SEQUENCE</scope>
    <source>
        <strain evidence="15">CGMCC 1.12754</strain>
    </source>
</reference>